<evidence type="ECO:0000256" key="6">
    <source>
        <dbReference type="ARBA" id="ARBA00082400"/>
    </source>
</evidence>
<dbReference type="SUPFAM" id="SSF52518">
    <property type="entry name" value="Thiamin diphosphate-binding fold (THDP-binding)"/>
    <property type="match status" value="1"/>
</dbReference>
<dbReference type="InterPro" id="IPR033248">
    <property type="entry name" value="Transketolase_C"/>
</dbReference>
<dbReference type="Gene3D" id="3.40.50.970">
    <property type="match status" value="1"/>
</dbReference>
<dbReference type="Pfam" id="PF02780">
    <property type="entry name" value="Transketolase_C"/>
    <property type="match status" value="1"/>
</dbReference>
<dbReference type="GO" id="GO:0016491">
    <property type="term" value="F:oxidoreductase activity"/>
    <property type="evidence" value="ECO:0007669"/>
    <property type="project" value="UniProtKB-KW"/>
</dbReference>
<dbReference type="CDD" id="cd07036">
    <property type="entry name" value="TPP_PYR_E1-PDHc-beta_like"/>
    <property type="match status" value="1"/>
</dbReference>
<dbReference type="InterPro" id="IPR029061">
    <property type="entry name" value="THDP-binding"/>
</dbReference>
<comment type="function">
    <text evidence="2">The branched-chain alpha-keto dehydrogenase complex catalyzes the overall conversion of alpha-keto acids to acyl-CoA and CO(2). It contains multiple copies of three enzymatic components: branched-chain alpha-keto acid decarboxylase (E1), lipoamide acyltransferase (E2) and lipoamide dehydrogenase (E3).</text>
</comment>
<evidence type="ECO:0000256" key="2">
    <source>
        <dbReference type="ARBA" id="ARBA00002859"/>
    </source>
</evidence>
<proteinExistence type="predicted"/>
<dbReference type="FunFam" id="3.40.50.920:FF:000001">
    <property type="entry name" value="Pyruvate dehydrogenase E1 beta subunit"/>
    <property type="match status" value="1"/>
</dbReference>
<dbReference type="InterPro" id="IPR005475">
    <property type="entry name" value="Transketolase-like_Pyr-bd"/>
</dbReference>
<dbReference type="EMBL" id="LDOU01000015">
    <property type="protein sequence ID" value="KLV08478.1"/>
    <property type="molecule type" value="Genomic_DNA"/>
</dbReference>
<dbReference type="Pfam" id="PF02779">
    <property type="entry name" value="Transket_pyr"/>
    <property type="match status" value="1"/>
</dbReference>
<organism evidence="8 9">
    <name type="scientific">Photobacterium ganghwense</name>
    <dbReference type="NCBI Taxonomy" id="320778"/>
    <lineage>
        <taxon>Bacteria</taxon>
        <taxon>Pseudomonadati</taxon>
        <taxon>Pseudomonadota</taxon>
        <taxon>Gammaproteobacteria</taxon>
        <taxon>Vibrionales</taxon>
        <taxon>Vibrionaceae</taxon>
        <taxon>Photobacterium</taxon>
    </lineage>
</organism>
<feature type="domain" description="Transketolase-like pyrimidine-binding" evidence="7">
    <location>
        <begin position="14"/>
        <end position="189"/>
    </location>
</feature>
<dbReference type="STRING" id="320778.ABT57_15965"/>
<keyword evidence="9" id="KW-1185">Reference proteome</keyword>
<protein>
    <recommendedName>
        <fullName evidence="5">2-oxoisovalerate dehydrogenase subunit beta</fullName>
    </recommendedName>
    <alternativeName>
        <fullName evidence="6">Branched-chain alpha-keto acid dehydrogenase E1 component beta chain</fullName>
    </alternativeName>
</protein>
<sequence>MLSDTNPETSSETMSYREALRAGLVEALTQDRRVFLMGEDVGRYGGCYAVSKGLLAQFGADRIIDTPLCESGFVGVGIGAALGGMRPIVEVMTVNFSLLAMDQIVNTAATLRHMSGGQFNVPLVIRMACGAGRQLAAQHSHSWENFYAHIPGLKVLSPATHGDARHMLGQALADPDPVLIFEHVMLLNEPGAVPDSPDAPMEKALIRRLGSDISLISYGGNLHKALTAAEQLEQDGISAEVVDLRCLRPLDKSTLLESVRKTHRAVIIDEGWKTGSLAGEISAIIMEDGFWSLDAPVKRICSAEVPIPYPQHLEQAALPQVEQIVAAALATMDGR</sequence>
<dbReference type="InterPro" id="IPR009014">
    <property type="entry name" value="Transketo_C/PFOR_II"/>
</dbReference>
<comment type="caution">
    <text evidence="8">The sequence shown here is derived from an EMBL/GenBank/DDBJ whole genome shotgun (WGS) entry which is preliminary data.</text>
</comment>
<dbReference type="Proteomes" id="UP000035909">
    <property type="component" value="Unassembled WGS sequence"/>
</dbReference>
<dbReference type="SMART" id="SM00861">
    <property type="entry name" value="Transket_pyr"/>
    <property type="match status" value="1"/>
</dbReference>
<dbReference type="FunFam" id="3.40.50.970:FF:000001">
    <property type="entry name" value="Pyruvate dehydrogenase E1 beta subunit"/>
    <property type="match status" value="1"/>
</dbReference>
<dbReference type="PATRIC" id="fig|320778.3.peg.3470"/>
<dbReference type="AlphaFoldDB" id="A0A0J1H9V5"/>
<evidence type="ECO:0000256" key="3">
    <source>
        <dbReference type="ARBA" id="ARBA00023002"/>
    </source>
</evidence>
<name>A0A0J1H9V5_9GAMM</name>
<evidence type="ECO:0000313" key="9">
    <source>
        <dbReference type="Proteomes" id="UP000035909"/>
    </source>
</evidence>
<dbReference type="SUPFAM" id="SSF52922">
    <property type="entry name" value="TK C-terminal domain-like"/>
    <property type="match status" value="1"/>
</dbReference>
<dbReference type="RefSeq" id="WP_047886396.1">
    <property type="nucleotide sequence ID" value="NZ_CP071326.1"/>
</dbReference>
<evidence type="ECO:0000313" key="8">
    <source>
        <dbReference type="EMBL" id="KLV08478.1"/>
    </source>
</evidence>
<evidence type="ECO:0000256" key="1">
    <source>
        <dbReference type="ARBA" id="ARBA00001964"/>
    </source>
</evidence>
<keyword evidence="8" id="KW-0670">Pyruvate</keyword>
<dbReference type="OrthoDB" id="9780894at2"/>
<comment type="cofactor">
    <cofactor evidence="1">
        <name>thiamine diphosphate</name>
        <dbReference type="ChEBI" id="CHEBI:58937"/>
    </cofactor>
</comment>
<dbReference type="Gene3D" id="3.40.50.920">
    <property type="match status" value="1"/>
</dbReference>
<accession>A0A0J1H9V5</accession>
<keyword evidence="4" id="KW-0786">Thiamine pyrophosphate</keyword>
<dbReference type="NCBIfam" id="NF006667">
    <property type="entry name" value="PRK09212.1"/>
    <property type="match status" value="1"/>
</dbReference>
<evidence type="ECO:0000256" key="4">
    <source>
        <dbReference type="ARBA" id="ARBA00023052"/>
    </source>
</evidence>
<dbReference type="PANTHER" id="PTHR43257">
    <property type="entry name" value="PYRUVATE DEHYDROGENASE E1 COMPONENT BETA SUBUNIT"/>
    <property type="match status" value="1"/>
</dbReference>
<keyword evidence="3" id="KW-0560">Oxidoreductase</keyword>
<gene>
    <name evidence="8" type="ORF">ABT57_15965</name>
</gene>
<dbReference type="PANTHER" id="PTHR43257:SF2">
    <property type="entry name" value="PYRUVATE DEHYDROGENASE E1 COMPONENT SUBUNIT BETA"/>
    <property type="match status" value="1"/>
</dbReference>
<evidence type="ECO:0000256" key="5">
    <source>
        <dbReference type="ARBA" id="ARBA00070795"/>
    </source>
</evidence>
<evidence type="ECO:0000259" key="7">
    <source>
        <dbReference type="SMART" id="SM00861"/>
    </source>
</evidence>
<reference evidence="8 9" key="1">
    <citation type="submission" date="2015-05" db="EMBL/GenBank/DDBJ databases">
        <title>Photobacterium galathea sp. nov.</title>
        <authorList>
            <person name="Machado H."/>
            <person name="Gram L."/>
        </authorList>
    </citation>
    <scope>NUCLEOTIDE SEQUENCE [LARGE SCALE GENOMIC DNA]</scope>
    <source>
        <strain evidence="8 9">DSM 22954</strain>
    </source>
</reference>